<organism evidence="1">
    <name type="scientific">Prunus dulcis</name>
    <name type="common">Almond</name>
    <name type="synonym">Amygdalus dulcis</name>
    <dbReference type="NCBI Taxonomy" id="3755"/>
    <lineage>
        <taxon>Eukaryota</taxon>
        <taxon>Viridiplantae</taxon>
        <taxon>Streptophyta</taxon>
        <taxon>Embryophyta</taxon>
        <taxon>Tracheophyta</taxon>
        <taxon>Spermatophyta</taxon>
        <taxon>Magnoliopsida</taxon>
        <taxon>eudicotyledons</taxon>
        <taxon>Gunneridae</taxon>
        <taxon>Pentapetalae</taxon>
        <taxon>rosids</taxon>
        <taxon>fabids</taxon>
        <taxon>Rosales</taxon>
        <taxon>Rosaceae</taxon>
        <taxon>Amygdaloideae</taxon>
        <taxon>Amygdaleae</taxon>
        <taxon>Prunus</taxon>
    </lineage>
</organism>
<feature type="non-terminal residue" evidence="1">
    <location>
        <position position="138"/>
    </location>
</feature>
<accession>A0A4Y1RY17</accession>
<name>A0A4Y1RY17_PRUDU</name>
<feature type="non-terminal residue" evidence="1">
    <location>
        <position position="1"/>
    </location>
</feature>
<protein>
    <submittedName>
        <fullName evidence="1">Uncharacterized protein</fullName>
    </submittedName>
</protein>
<reference evidence="1" key="1">
    <citation type="journal article" date="2019" name="Science">
        <title>Mutation of a bHLH transcription factor allowed almond domestication.</title>
        <authorList>
            <person name="Sanchez-Perez R."/>
            <person name="Pavan S."/>
            <person name="Mazzeo R."/>
            <person name="Moldovan C."/>
            <person name="Aiese Cigliano R."/>
            <person name="Del Cueto J."/>
            <person name="Ricciardi F."/>
            <person name="Lotti C."/>
            <person name="Ricciardi L."/>
            <person name="Dicenta F."/>
            <person name="Lopez-Marques R.L."/>
            <person name="Lindberg Moller B."/>
        </authorList>
    </citation>
    <scope>NUCLEOTIDE SEQUENCE</scope>
</reference>
<dbReference type="AlphaFoldDB" id="A0A4Y1RY17"/>
<gene>
    <name evidence="1" type="ORF">Prudu_021747</name>
</gene>
<evidence type="ECO:0000313" key="1">
    <source>
        <dbReference type="EMBL" id="BBH09294.1"/>
    </source>
</evidence>
<proteinExistence type="predicted"/>
<dbReference type="EMBL" id="AP019304">
    <property type="protein sequence ID" value="BBH09294.1"/>
    <property type="molecule type" value="Genomic_DNA"/>
</dbReference>
<sequence length="138" mass="15390">KKSDVLVFYWLTPQRVGPTRWSGWTDDRDRIDIYKGLAKGWCRARALGLSEVLQIFFLFASSIAYHLPVSGTKMARLQDPILEPAPSPWLLVLPHSPLDSYTEALSSSISSEPILHGVSDMVGMNPRHLSAINNLTSI</sequence>